<evidence type="ECO:0000313" key="2">
    <source>
        <dbReference type="EMBL" id="KAG0728183.1"/>
    </source>
</evidence>
<dbReference type="PANTHER" id="PTHR38566">
    <property type="entry name" value="RNA_LIG_T4_1 DOMAIN-CONTAINING PROTEIN"/>
    <property type="match status" value="1"/>
</dbReference>
<evidence type="ECO:0000259" key="1">
    <source>
        <dbReference type="Pfam" id="PF25536"/>
    </source>
</evidence>
<reference evidence="2" key="1">
    <citation type="submission" date="2020-07" db="EMBL/GenBank/DDBJ databases">
        <title>The High-quality genome of the commercially important snow crab, Chionoecetes opilio.</title>
        <authorList>
            <person name="Jeong J.-H."/>
            <person name="Ryu S."/>
        </authorList>
    </citation>
    <scope>NUCLEOTIDE SEQUENCE</scope>
    <source>
        <strain evidence="2">MADBK_172401_WGS</strain>
        <tissue evidence="2">Digestive gland</tissue>
    </source>
</reference>
<sequence>MLQEQPLPHEALHERLQDLVQNEYKRSLGPQIQREIEHIVDQTEETRRAEELLNFAKSKTGEKLLKTVSEDVPQSILPADCSAVLQDIRIGRHGPDDRVYNKHPDIRTKIPRGATVLQWRSAKASWSSVVIYGLKKFTGGVGDEDEEQPENNDKWSEYFLASPSTAVSVVCLEKVNGEAAHFSGRYIDGQFYLIAGSKNVHMLIRDANDIDLYIGSRYEYAKVIARTVCETLTAMAPLKRSLVLSLLHHTQCTLLGEILQPQSQHIVSLSHLAKPEVVMFSMTFTYTGHDVDSFSALPPHHLLDLCKVLGLTVASYTVVPVAQIMDQKALVRRQTGCEGEVFYYLDHNDNTIGLVKVKTVWYVLLRALREKAVYCSNPPKKQSPRAISDIIASTHKRFNEIQKWLKFSDKYLHRWKDTSKSFLLWLKEEIKKGTVEPNKIRPGFPTIWKKFTRTTEQPEPMELEFKCQPACDSNNEQSGDVLRTL</sequence>
<protein>
    <recommendedName>
        <fullName evidence="1">DUF7920 domain-containing protein</fullName>
    </recommendedName>
</protein>
<dbReference type="PANTHER" id="PTHR38566:SF1">
    <property type="entry name" value="CHROMOSOME UNDETERMINED SCAFFOLD_18, WHOLE GENOME SHOTGUN SEQUENCE"/>
    <property type="match status" value="1"/>
</dbReference>
<dbReference type="Proteomes" id="UP000770661">
    <property type="component" value="Unassembled WGS sequence"/>
</dbReference>
<dbReference type="EMBL" id="JACEEZ010002534">
    <property type="protein sequence ID" value="KAG0728183.1"/>
    <property type="molecule type" value="Genomic_DNA"/>
</dbReference>
<organism evidence="2 3">
    <name type="scientific">Chionoecetes opilio</name>
    <name type="common">Atlantic snow crab</name>
    <name type="synonym">Cancer opilio</name>
    <dbReference type="NCBI Taxonomy" id="41210"/>
    <lineage>
        <taxon>Eukaryota</taxon>
        <taxon>Metazoa</taxon>
        <taxon>Ecdysozoa</taxon>
        <taxon>Arthropoda</taxon>
        <taxon>Crustacea</taxon>
        <taxon>Multicrustacea</taxon>
        <taxon>Malacostraca</taxon>
        <taxon>Eumalacostraca</taxon>
        <taxon>Eucarida</taxon>
        <taxon>Decapoda</taxon>
        <taxon>Pleocyemata</taxon>
        <taxon>Brachyura</taxon>
        <taxon>Eubrachyura</taxon>
        <taxon>Majoidea</taxon>
        <taxon>Majidae</taxon>
        <taxon>Chionoecetes</taxon>
    </lineage>
</organism>
<evidence type="ECO:0000313" key="3">
    <source>
        <dbReference type="Proteomes" id="UP000770661"/>
    </source>
</evidence>
<gene>
    <name evidence="2" type="ORF">GWK47_033030</name>
</gene>
<dbReference type="OrthoDB" id="6381055at2759"/>
<dbReference type="Pfam" id="PF25536">
    <property type="entry name" value="DUF7920"/>
    <property type="match status" value="1"/>
</dbReference>
<dbReference type="InterPro" id="IPR057680">
    <property type="entry name" value="DUF7920"/>
</dbReference>
<comment type="caution">
    <text evidence="2">The sequence shown here is derived from an EMBL/GenBank/DDBJ whole genome shotgun (WGS) entry which is preliminary data.</text>
</comment>
<accession>A0A8J4YHI2</accession>
<proteinExistence type="predicted"/>
<keyword evidence="3" id="KW-1185">Reference proteome</keyword>
<dbReference type="AlphaFoldDB" id="A0A8J4YHI2"/>
<name>A0A8J4YHI2_CHIOP</name>
<feature type="domain" description="DUF7920" evidence="1">
    <location>
        <begin position="94"/>
        <end position="367"/>
    </location>
</feature>